<feature type="non-terminal residue" evidence="1">
    <location>
        <position position="1"/>
    </location>
</feature>
<evidence type="ECO:0000313" key="1">
    <source>
        <dbReference type="EMBL" id="CAG8701787.1"/>
    </source>
</evidence>
<gene>
    <name evidence="1" type="ORF">SCALOS_LOCUS10522</name>
</gene>
<keyword evidence="2" id="KW-1185">Reference proteome</keyword>
<proteinExistence type="predicted"/>
<name>A0ACA9PFY4_9GLOM</name>
<comment type="caution">
    <text evidence="1">The sequence shown here is derived from an EMBL/GenBank/DDBJ whole genome shotgun (WGS) entry which is preliminary data.</text>
</comment>
<sequence>KPTTKKTKTRIIIRRRNPTKIRTRNIIASTSNSRMYTHRDLIHQSPQSSQIKCRHFLRFLGDQGWCKKCTINGWTSGLHDLDKLIKKTQRKATSWTDNYLEWIDFDQFEDIKEIGEGAYSVIYEATWLNGRRCKRRKNDKGRRCSRTEPIKI</sequence>
<dbReference type="Proteomes" id="UP000789860">
    <property type="component" value="Unassembled WGS sequence"/>
</dbReference>
<organism evidence="1 2">
    <name type="scientific">Scutellospora calospora</name>
    <dbReference type="NCBI Taxonomy" id="85575"/>
    <lineage>
        <taxon>Eukaryota</taxon>
        <taxon>Fungi</taxon>
        <taxon>Fungi incertae sedis</taxon>
        <taxon>Mucoromycota</taxon>
        <taxon>Glomeromycotina</taxon>
        <taxon>Glomeromycetes</taxon>
        <taxon>Diversisporales</taxon>
        <taxon>Gigasporaceae</taxon>
        <taxon>Scutellospora</taxon>
    </lineage>
</organism>
<feature type="non-terminal residue" evidence="1">
    <location>
        <position position="152"/>
    </location>
</feature>
<reference evidence="1" key="1">
    <citation type="submission" date="2021-06" db="EMBL/GenBank/DDBJ databases">
        <authorList>
            <person name="Kallberg Y."/>
            <person name="Tangrot J."/>
            <person name="Rosling A."/>
        </authorList>
    </citation>
    <scope>NUCLEOTIDE SEQUENCE</scope>
    <source>
        <strain evidence="1">AU212A</strain>
    </source>
</reference>
<protein>
    <submittedName>
        <fullName evidence="1">4104_t:CDS:1</fullName>
    </submittedName>
</protein>
<evidence type="ECO:0000313" key="2">
    <source>
        <dbReference type="Proteomes" id="UP000789860"/>
    </source>
</evidence>
<dbReference type="EMBL" id="CAJVPM010039815">
    <property type="protein sequence ID" value="CAG8701787.1"/>
    <property type="molecule type" value="Genomic_DNA"/>
</dbReference>
<accession>A0ACA9PFY4</accession>